<dbReference type="PANTHER" id="PTHR11361">
    <property type="entry name" value="DNA MISMATCH REPAIR PROTEIN MUTS FAMILY MEMBER"/>
    <property type="match status" value="1"/>
</dbReference>
<dbReference type="Gene3D" id="3.40.50.300">
    <property type="entry name" value="P-loop containing nucleotide triphosphate hydrolases"/>
    <property type="match status" value="1"/>
</dbReference>
<dbReference type="InterPro" id="IPR045076">
    <property type="entry name" value="MutS"/>
</dbReference>
<dbReference type="InterPro" id="IPR027417">
    <property type="entry name" value="P-loop_NTPase"/>
</dbReference>
<keyword evidence="1" id="KW-0547">Nucleotide-binding</keyword>
<dbReference type="SUPFAM" id="SSF52540">
    <property type="entry name" value="P-loop containing nucleoside triphosphate hydrolases"/>
    <property type="match status" value="1"/>
</dbReference>
<dbReference type="PANTHER" id="PTHR11361:SF34">
    <property type="entry name" value="DNA MISMATCH REPAIR PROTEIN MSH1, MITOCHONDRIAL"/>
    <property type="match status" value="1"/>
</dbReference>
<keyword evidence="6" id="KW-1185">Reference proteome</keyword>
<reference evidence="5 6" key="1">
    <citation type="submission" date="2019-03" db="EMBL/GenBank/DDBJ databases">
        <title>Thermus tengchongensis species for the arsenic transformation mechanism.</title>
        <authorList>
            <person name="Yuan G.C."/>
        </authorList>
    </citation>
    <scope>NUCLEOTIDE SEQUENCE [LARGE SCALE GENOMIC DNA]</scope>
    <source>
        <strain evidence="5 6">15Y</strain>
    </source>
</reference>
<dbReference type="Proteomes" id="UP000297244">
    <property type="component" value="Unassembled WGS sequence"/>
</dbReference>
<evidence type="ECO:0000313" key="5">
    <source>
        <dbReference type="EMBL" id="TFU17745.1"/>
    </source>
</evidence>
<comment type="caution">
    <text evidence="5">The sequence shown here is derived from an EMBL/GenBank/DDBJ whole genome shotgun (WGS) entry which is preliminary data.</text>
</comment>
<sequence>MVWQRAAGAEAPSLLWPGGLEPGQEGVPACFPDLHLDELEGLFLAPHRGWGLEAYFRKPLALGEEVAYRQRVAQELEEPAGAAPLRAYLRAMEKVHALLGLAEKARNPWQKALYHLQGAQAYLEAVEALGRAWAMAPPRSFGLRGYAAYLESYLRGPGFRELREEARENLGRLAGVRYVLHVHEGRLTLRAYRGEADYGKRVVEAFRPFLGPALAHLGGPEPPQGPWLNHVEEWLLDHLALLFPEAFAQLRAFHEEHQDFPDPVLGRLEREARFLLAYLDFIAPLRAAGLPFTYPEPAQGPPFFVQEAFDLVLAAKLVAEGKRPVPNGFRLDRERILVVTGPNQGGKTTFARMVGQLHHLFALGFPVPGKRARLPVPDRILTHFEARENPEDLRSKLESDLLRLKEMLDLATARSLLLLNEPLASAALEDARFIGRFLVERIQEKGSLAVLVTFLDELARLPGTKSLVAEVDPQDPARRTFRVVERPADGKAYALALAAKHGLTYEALKERLRRRL</sequence>
<feature type="domain" description="DNA mismatch repair proteins mutS family" evidence="4">
    <location>
        <begin position="334"/>
        <end position="516"/>
    </location>
</feature>
<dbReference type="Pfam" id="PF00488">
    <property type="entry name" value="MutS_V"/>
    <property type="match status" value="1"/>
</dbReference>
<evidence type="ECO:0000313" key="6">
    <source>
        <dbReference type="Proteomes" id="UP000297244"/>
    </source>
</evidence>
<evidence type="ECO:0000256" key="2">
    <source>
        <dbReference type="ARBA" id="ARBA00022840"/>
    </source>
</evidence>
<evidence type="ECO:0000256" key="1">
    <source>
        <dbReference type="ARBA" id="ARBA00022741"/>
    </source>
</evidence>
<evidence type="ECO:0000259" key="4">
    <source>
        <dbReference type="SMART" id="SM00534"/>
    </source>
</evidence>
<dbReference type="EMBL" id="SKBL01000002">
    <property type="protein sequence ID" value="TFU17745.1"/>
    <property type="molecule type" value="Genomic_DNA"/>
</dbReference>
<proteinExistence type="predicted"/>
<keyword evidence="3" id="KW-0238">DNA-binding</keyword>
<accession>A0ABY2KCA7</accession>
<dbReference type="InterPro" id="IPR000432">
    <property type="entry name" value="DNA_mismatch_repair_MutS_C"/>
</dbReference>
<protein>
    <submittedName>
        <fullName evidence="5">DNA mismatch repair protein MutS</fullName>
    </submittedName>
</protein>
<keyword evidence="2" id="KW-0067">ATP-binding</keyword>
<gene>
    <name evidence="5" type="ORF">E0489_02910</name>
</gene>
<name>A0ABY2KCA7_9DEIN</name>
<evidence type="ECO:0000256" key="3">
    <source>
        <dbReference type="ARBA" id="ARBA00023125"/>
    </source>
</evidence>
<organism evidence="5 6">
    <name type="scientific">Thermus tengchongensis</name>
    <dbReference type="NCBI Taxonomy" id="1214928"/>
    <lineage>
        <taxon>Bacteria</taxon>
        <taxon>Thermotogati</taxon>
        <taxon>Deinococcota</taxon>
        <taxon>Deinococci</taxon>
        <taxon>Thermales</taxon>
        <taxon>Thermaceae</taxon>
        <taxon>Thermus</taxon>
    </lineage>
</organism>
<dbReference type="RefSeq" id="WP_051906192.1">
    <property type="nucleotide sequence ID" value="NZ_ML214240.1"/>
</dbReference>
<dbReference type="SMART" id="SM00534">
    <property type="entry name" value="MUTSac"/>
    <property type="match status" value="1"/>
</dbReference>